<feature type="compositionally biased region" description="Basic and acidic residues" evidence="1">
    <location>
        <begin position="807"/>
        <end position="818"/>
    </location>
</feature>
<name>A0ABR1SZM2_9PEZI</name>
<feature type="region of interest" description="Disordered" evidence="1">
    <location>
        <begin position="409"/>
        <end position="439"/>
    </location>
</feature>
<gene>
    <name evidence="3" type="ORF">PG993_008186</name>
</gene>
<comment type="caution">
    <text evidence="3">The sequence shown here is derived from an EMBL/GenBank/DDBJ whole genome shotgun (WGS) entry which is preliminary data.</text>
</comment>
<feature type="compositionally biased region" description="Acidic residues" evidence="1">
    <location>
        <begin position="283"/>
        <end position="296"/>
    </location>
</feature>
<feature type="compositionally biased region" description="Basic residues" evidence="1">
    <location>
        <begin position="17"/>
        <end position="30"/>
    </location>
</feature>
<dbReference type="PANTHER" id="PTHR38113">
    <property type="match status" value="1"/>
</dbReference>
<organism evidence="3 4">
    <name type="scientific">Apiospora rasikravindrae</name>
    <dbReference type="NCBI Taxonomy" id="990691"/>
    <lineage>
        <taxon>Eukaryota</taxon>
        <taxon>Fungi</taxon>
        <taxon>Dikarya</taxon>
        <taxon>Ascomycota</taxon>
        <taxon>Pezizomycotina</taxon>
        <taxon>Sordariomycetes</taxon>
        <taxon>Xylariomycetidae</taxon>
        <taxon>Amphisphaeriales</taxon>
        <taxon>Apiosporaceae</taxon>
        <taxon>Apiospora</taxon>
    </lineage>
</organism>
<sequence length="850" mass="95304">MTKQKKKGHLPPIGGLAKHRHERHDKFHRSQQHDRRVWSQLNALKEPAKIKHKSYFEAVDNTEKKKKLEFEVTTEKEPPPGFEFVPTGNPELTTTCKEMSREQDAMIFIVSDSKDVKNLEHHMHRAGYHFRRIIVDEAYKTLERNGINLLAAVPLPGEPESIPQSQQEINMQADAVLRDLFPRIPNTDRQEIILHAFQKNSKFNGEYKVGMASELPLARRVQLAALAHIRHTHTRYDKLLRETTWANARKAVEQTCLDVIVKWRGDEETGRDQLDEILREVIEISDSEDGSEDESSGAEAASAAMPPPALPRNMSLAPGGLRSEPSPAVREERRDASLTEHMTPGQIKKLTRKERKSARKAQRFRRYAAVAEGFSNDRDTNEQARSQPNGALAPSAMDRALGVAHLQPGVDRGAISGPLEVNQGQHQQQQQPPFISDPSQLSPNTPIGHGNRSIPAVTRYTGGINHQQPSGFIRVREGTAPKVGSFVDRLGNDPLPLSPVRHGLEDMLLPSIEPVSPNRPVNIDQGFRPYPSVSQTFADIPRVVSRTLIHEPVGYVRRGSPVFNGDVEDVSRRRRMLPQYPGDAQALSDAGFIRIVREPARPVQYMPEVHGDPYRATPGRHLQRPRSPIVYAGDAAYPTHAAGSPRSRANPIVIDSPYSAGRGVDAGGPLYVGNDRQAQRRVVAQDSPFQEVRRLSGGPRVVYLEDEPSPRARPYDEMRAPSYRYATAQNIQPVMRPYEAPVYRTVSSAHHDNPPHLVNERYQPQFPGPEQRDMAGNASQGQRTILRDVTYDTTRNTEPYHQPTARRTAEHYPEELRYGHNVTPGHMVSAGTPDFGHPPQHRQPVNGGPY</sequence>
<feature type="domain" description="DUF2293" evidence="2">
    <location>
        <begin position="177"/>
        <end position="264"/>
    </location>
</feature>
<accession>A0ABR1SZM2</accession>
<evidence type="ECO:0000313" key="3">
    <source>
        <dbReference type="EMBL" id="KAK8039775.1"/>
    </source>
</evidence>
<protein>
    <recommendedName>
        <fullName evidence="2">DUF2293 domain-containing protein</fullName>
    </recommendedName>
</protein>
<dbReference type="Proteomes" id="UP001444661">
    <property type="component" value="Unassembled WGS sequence"/>
</dbReference>
<evidence type="ECO:0000259" key="2">
    <source>
        <dbReference type="Pfam" id="PF10056"/>
    </source>
</evidence>
<feature type="region of interest" description="Disordered" evidence="1">
    <location>
        <begin position="283"/>
        <end position="338"/>
    </location>
</feature>
<dbReference type="PANTHER" id="PTHR38113:SF1">
    <property type="entry name" value="DUF2293 DOMAIN-CONTAINING PROTEIN"/>
    <property type="match status" value="1"/>
</dbReference>
<evidence type="ECO:0000313" key="4">
    <source>
        <dbReference type="Proteomes" id="UP001444661"/>
    </source>
</evidence>
<dbReference type="EMBL" id="JAQQWK010000006">
    <property type="protein sequence ID" value="KAK8039775.1"/>
    <property type="molecule type" value="Genomic_DNA"/>
</dbReference>
<feature type="region of interest" description="Disordered" evidence="1">
    <location>
        <begin position="768"/>
        <end position="850"/>
    </location>
</feature>
<proteinExistence type="predicted"/>
<dbReference type="Pfam" id="PF10056">
    <property type="entry name" value="DUF2293"/>
    <property type="match status" value="1"/>
</dbReference>
<reference evidence="3 4" key="1">
    <citation type="submission" date="2023-01" db="EMBL/GenBank/DDBJ databases">
        <title>Analysis of 21 Apiospora genomes using comparative genomics revels a genus with tremendous synthesis potential of carbohydrate active enzymes and secondary metabolites.</title>
        <authorList>
            <person name="Sorensen T."/>
        </authorList>
    </citation>
    <scope>NUCLEOTIDE SEQUENCE [LARGE SCALE GENOMIC DNA]</scope>
    <source>
        <strain evidence="3 4">CBS 33761</strain>
    </source>
</reference>
<keyword evidence="4" id="KW-1185">Reference proteome</keyword>
<feature type="compositionally biased region" description="Basic and acidic residues" evidence="1">
    <location>
        <begin position="329"/>
        <end position="338"/>
    </location>
</feature>
<feature type="region of interest" description="Disordered" evidence="1">
    <location>
        <begin position="1"/>
        <end position="35"/>
    </location>
</feature>
<dbReference type="InterPro" id="IPR018744">
    <property type="entry name" value="DUF2293"/>
</dbReference>
<evidence type="ECO:0000256" key="1">
    <source>
        <dbReference type="SAM" id="MobiDB-lite"/>
    </source>
</evidence>